<comment type="caution">
    <text evidence="2">The sequence shown here is derived from an EMBL/GenBank/DDBJ whole genome shotgun (WGS) entry which is preliminary data.</text>
</comment>
<organism evidence="2 3">
    <name type="scientific">Streptomyces lateritius</name>
    <dbReference type="NCBI Taxonomy" id="67313"/>
    <lineage>
        <taxon>Bacteria</taxon>
        <taxon>Bacillati</taxon>
        <taxon>Actinomycetota</taxon>
        <taxon>Actinomycetes</taxon>
        <taxon>Kitasatosporales</taxon>
        <taxon>Streptomycetaceae</taxon>
        <taxon>Streptomyces</taxon>
    </lineage>
</organism>
<evidence type="ECO:0000313" key="2">
    <source>
        <dbReference type="EMBL" id="MFF8280934.1"/>
    </source>
</evidence>
<reference evidence="2 3" key="1">
    <citation type="submission" date="2024-10" db="EMBL/GenBank/DDBJ databases">
        <title>The Natural Products Discovery Center: Release of the First 8490 Sequenced Strains for Exploring Actinobacteria Biosynthetic Diversity.</title>
        <authorList>
            <person name="Kalkreuter E."/>
            <person name="Kautsar S.A."/>
            <person name="Yang D."/>
            <person name="Bader C.D."/>
            <person name="Teijaro C.N."/>
            <person name="Fluegel L."/>
            <person name="Davis C.M."/>
            <person name="Simpson J.R."/>
            <person name="Lauterbach L."/>
            <person name="Steele A.D."/>
            <person name="Gui C."/>
            <person name="Meng S."/>
            <person name="Li G."/>
            <person name="Viehrig K."/>
            <person name="Ye F."/>
            <person name="Su P."/>
            <person name="Kiefer A.F."/>
            <person name="Nichols A."/>
            <person name="Cepeda A.J."/>
            <person name="Yan W."/>
            <person name="Fan B."/>
            <person name="Jiang Y."/>
            <person name="Adhikari A."/>
            <person name="Zheng C.-J."/>
            <person name="Schuster L."/>
            <person name="Cowan T.M."/>
            <person name="Smanski M.J."/>
            <person name="Chevrette M.G."/>
            <person name="De Carvalho L.P.S."/>
            <person name="Shen B."/>
        </authorList>
    </citation>
    <scope>NUCLEOTIDE SEQUENCE [LARGE SCALE GENOMIC DNA]</scope>
    <source>
        <strain evidence="2 3">NPDC015755</strain>
    </source>
</reference>
<protein>
    <submittedName>
        <fullName evidence="2">BMP family ABC transporter substrate-binding protein</fullName>
    </submittedName>
</protein>
<evidence type="ECO:0000313" key="3">
    <source>
        <dbReference type="Proteomes" id="UP001603013"/>
    </source>
</evidence>
<dbReference type="RefSeq" id="WP_391937700.1">
    <property type="nucleotide sequence ID" value="NZ_JBIBSM010000027.1"/>
</dbReference>
<keyword evidence="3" id="KW-1185">Reference proteome</keyword>
<sequence length="201" mass="21228">MKTRRTWRNTAKQADSSATSRVPRVLASAAGALRGRAGWTVASAAVLALGLLAVWIFVGGKQDGPPDPRARQYKDFDACLLTDEKGIVTGAQAAPVWEGMQQASGETQVRVTFVPVMGEQSVANVQPFFNGLMQRQCDVVLASGAPQVKVTEEGAKKHPKVRFVVVDGSSDAGNVTRVTSGEGLKKAVADAVRRAVKDAAP</sequence>
<evidence type="ECO:0000256" key="1">
    <source>
        <dbReference type="SAM" id="Phobius"/>
    </source>
</evidence>
<keyword evidence="1" id="KW-0472">Membrane</keyword>
<keyword evidence="1" id="KW-0812">Transmembrane</keyword>
<keyword evidence="1" id="KW-1133">Transmembrane helix</keyword>
<feature type="transmembrane region" description="Helical" evidence="1">
    <location>
        <begin position="37"/>
        <end position="58"/>
    </location>
</feature>
<accession>A0ABW6YM45</accession>
<dbReference type="Gene3D" id="3.40.50.2300">
    <property type="match status" value="1"/>
</dbReference>
<name>A0ABW6YM45_9ACTN</name>
<gene>
    <name evidence="2" type="ORF">ACF05T_33555</name>
</gene>
<dbReference type="Proteomes" id="UP001603013">
    <property type="component" value="Unassembled WGS sequence"/>
</dbReference>
<proteinExistence type="predicted"/>
<dbReference type="EMBL" id="JBIBSM010000027">
    <property type="protein sequence ID" value="MFF8280934.1"/>
    <property type="molecule type" value="Genomic_DNA"/>
</dbReference>